<comment type="caution">
    <text evidence="1">The sequence shown here is derived from an EMBL/GenBank/DDBJ whole genome shotgun (WGS) entry which is preliminary data.</text>
</comment>
<reference evidence="2" key="1">
    <citation type="submission" date="2018-04" db="EMBL/GenBank/DDBJ databases">
        <authorList>
            <person name="Cornet L."/>
        </authorList>
    </citation>
    <scope>NUCLEOTIDE SEQUENCE [LARGE SCALE GENOMIC DNA]</scope>
</reference>
<accession>A0A2W4TPH2</accession>
<evidence type="ECO:0000313" key="1">
    <source>
        <dbReference type="EMBL" id="PZO10673.1"/>
    </source>
</evidence>
<name>A0A2W4TPH2_9CYAN</name>
<evidence type="ECO:0000313" key="2">
    <source>
        <dbReference type="Proteomes" id="UP000249354"/>
    </source>
</evidence>
<gene>
    <name evidence="1" type="ORF">DCF25_20390</name>
</gene>
<sequence length="138" mass="15956">MTASSSSWALHPAHPWASGHIFESLGAHMTYRVIGPCCRLYDRDQLPWPCCRIQWRSKEPSWRRVGTRFTVDMATRKHPSYCVEIVGQSYRSEPITMTLYTVKMSRELQNWWHTKRVEAQLLETSTEAENPLMAAVSG</sequence>
<dbReference type="AlphaFoldDB" id="A0A2W4TPH2"/>
<organism evidence="1 2">
    <name type="scientific">Leptolyngbya foveolarum</name>
    <dbReference type="NCBI Taxonomy" id="47253"/>
    <lineage>
        <taxon>Bacteria</taxon>
        <taxon>Bacillati</taxon>
        <taxon>Cyanobacteriota</taxon>
        <taxon>Cyanophyceae</taxon>
        <taxon>Leptolyngbyales</taxon>
        <taxon>Leptolyngbyaceae</taxon>
        <taxon>Leptolyngbya group</taxon>
        <taxon>Leptolyngbya</taxon>
    </lineage>
</organism>
<dbReference type="Proteomes" id="UP000249354">
    <property type="component" value="Unassembled WGS sequence"/>
</dbReference>
<proteinExistence type="predicted"/>
<protein>
    <submittedName>
        <fullName evidence="1">Uncharacterized protein</fullName>
    </submittedName>
</protein>
<dbReference type="EMBL" id="QBMC01000212">
    <property type="protein sequence ID" value="PZO10673.1"/>
    <property type="molecule type" value="Genomic_DNA"/>
</dbReference>
<reference evidence="1 2" key="2">
    <citation type="submission" date="2018-06" db="EMBL/GenBank/DDBJ databases">
        <title>Metagenomic assembly of (sub)arctic Cyanobacteria and their associated microbiome from non-axenic cultures.</title>
        <authorList>
            <person name="Baurain D."/>
        </authorList>
    </citation>
    <scope>NUCLEOTIDE SEQUENCE [LARGE SCALE GENOMIC DNA]</scope>
    <source>
        <strain evidence="1">ULC129bin1</strain>
    </source>
</reference>